<feature type="domain" description="APO" evidence="1">
    <location>
        <begin position="154"/>
        <end position="204"/>
    </location>
</feature>
<evidence type="ECO:0000259" key="1">
    <source>
        <dbReference type="PROSITE" id="PS51499"/>
    </source>
</evidence>
<gene>
    <name evidence="2" type="ORF">Prudu_011556</name>
</gene>
<protein>
    <recommendedName>
        <fullName evidence="1">APO domain-containing protein</fullName>
    </recommendedName>
</protein>
<organism evidence="2">
    <name type="scientific">Prunus dulcis</name>
    <name type="common">Almond</name>
    <name type="synonym">Amygdalus dulcis</name>
    <dbReference type="NCBI Taxonomy" id="3755"/>
    <lineage>
        <taxon>Eukaryota</taxon>
        <taxon>Viridiplantae</taxon>
        <taxon>Streptophyta</taxon>
        <taxon>Embryophyta</taxon>
        <taxon>Tracheophyta</taxon>
        <taxon>Spermatophyta</taxon>
        <taxon>Magnoliopsida</taxon>
        <taxon>eudicotyledons</taxon>
        <taxon>Gunneridae</taxon>
        <taxon>Pentapetalae</taxon>
        <taxon>rosids</taxon>
        <taxon>fabids</taxon>
        <taxon>Rosales</taxon>
        <taxon>Rosaceae</taxon>
        <taxon>Amygdaloideae</taxon>
        <taxon>Amygdaleae</taxon>
        <taxon>Prunus</taxon>
    </lineage>
</organism>
<evidence type="ECO:0000313" key="2">
    <source>
        <dbReference type="EMBL" id="BBH01319.1"/>
    </source>
</evidence>
<dbReference type="AlphaFoldDB" id="A0A4Y1RAV6"/>
<name>A0A4Y1RAV6_PRUDU</name>
<feature type="non-terminal residue" evidence="2">
    <location>
        <position position="1"/>
    </location>
</feature>
<accession>A0A4Y1RAV6</accession>
<dbReference type="EMBL" id="AP019300">
    <property type="protein sequence ID" value="BBH01319.1"/>
    <property type="molecule type" value="Genomic_DNA"/>
</dbReference>
<feature type="domain" description="APO" evidence="1">
    <location>
        <begin position="305"/>
        <end position="391"/>
    </location>
</feature>
<sequence>RLGSGDKNIDRCSISLQQYPLLCGNHIRKVLASVALSSSELNYQLRVHIVSGSSRKPRVEPTLRKREAYPQNVDLPPVLPKQKKKPYPIPFKKIKQVAKEDKKLAEMGIEKPLDPPKNGLLTPDLIPVAYKVLDAWKVLIKGLGQLLYVIPVYSCNECSEVHVSHSGHHMQDCLGPTNSKRRSFHSWIKGSINDILVPIEAYHLYRGAVHPSWCGNTGVPFTSKNQTIRMIGRKVIDRGGLVEEPQPWRAVNPSSLVDLDTHGACERFPPPLPSDIPKIAQETMDAYETVRFGVTKLMKKYTVKACGYCTEVHVGPWGHNAKLCGEFKHQWRDGKHGWQDATVDEVFPPNYVWHVKDPKGPPMKGGALKKFYGKAPAVVEVCLQAGAQIPEKYKPMMRLDIVVPDSEEAQLVA</sequence>
<dbReference type="GO" id="GO:0003723">
    <property type="term" value="F:RNA binding"/>
    <property type="evidence" value="ECO:0007669"/>
    <property type="project" value="InterPro"/>
</dbReference>
<proteinExistence type="predicted"/>
<dbReference type="PROSITE" id="PS51499">
    <property type="entry name" value="APO"/>
    <property type="match status" value="2"/>
</dbReference>
<dbReference type="InterPro" id="IPR023342">
    <property type="entry name" value="APO_dom"/>
</dbReference>
<dbReference type="Pfam" id="PF05634">
    <property type="entry name" value="APO_RNA-bind"/>
    <property type="match status" value="2"/>
</dbReference>
<reference evidence="2" key="1">
    <citation type="journal article" date="2019" name="Science">
        <title>Mutation of a bHLH transcription factor allowed almond domestication.</title>
        <authorList>
            <person name="Sanchez-Perez R."/>
            <person name="Pavan S."/>
            <person name="Mazzeo R."/>
            <person name="Moldovan C."/>
            <person name="Aiese Cigliano R."/>
            <person name="Del Cueto J."/>
            <person name="Ricciardi F."/>
            <person name="Lotti C."/>
            <person name="Ricciardi L."/>
            <person name="Dicenta F."/>
            <person name="Lopez-Marques R.L."/>
            <person name="Lindberg Moller B."/>
        </authorList>
    </citation>
    <scope>NUCLEOTIDE SEQUENCE</scope>
</reference>